<dbReference type="EMBL" id="CP001301">
    <property type="protein sequence ID" value="ACL34456.1"/>
    <property type="molecule type" value="Genomic_DNA"/>
</dbReference>
<evidence type="ECO:0000256" key="1">
    <source>
        <dbReference type="SAM" id="Phobius"/>
    </source>
</evidence>
<keyword evidence="1" id="KW-1133">Transmembrane helix</keyword>
<evidence type="ECO:0000313" key="3">
    <source>
        <dbReference type="Proteomes" id="UP000006103"/>
    </source>
</evidence>
<accession>B8F0L4</accession>
<keyword evidence="1" id="KW-0472">Membrane</keyword>
<protein>
    <submittedName>
        <fullName evidence="2">Uncharacterized protein</fullName>
    </submittedName>
</protein>
<evidence type="ECO:0000313" key="2">
    <source>
        <dbReference type="EMBL" id="ACL34456.1"/>
    </source>
</evidence>
<geneLocation type="plasmid" evidence="2 3">
    <name>PBr_lp25</name>
</geneLocation>
<keyword evidence="2" id="KW-0614">Plasmid</keyword>
<reference evidence="2" key="1">
    <citation type="submission" date="2008-12" db="EMBL/GenBank/DDBJ databases">
        <authorList>
            <person name="Fraser-Liggett C.M."/>
            <person name="Mongodin E.F."/>
            <person name="Casjens B."/>
            <person name="Dunn J."/>
            <person name="Luft B."/>
            <person name="Qiu W."/>
            <person name="Schutzer S."/>
            <person name="Sebastian Y."/>
        </authorList>
    </citation>
    <scope>NUCLEOTIDE SEQUENCE [LARGE SCALE GENOMIC DNA]</scope>
    <source>
        <strain evidence="2">PBr</strain>
        <plasmid evidence="2">PBr_lp25</plasmid>
    </source>
</reference>
<organism evidence="2 3">
    <name type="scientific">Borreliella garinii PBr</name>
    <dbReference type="NCBI Taxonomy" id="498743"/>
    <lineage>
        <taxon>Bacteria</taxon>
        <taxon>Pseudomonadati</taxon>
        <taxon>Spirochaetota</taxon>
        <taxon>Spirochaetia</taxon>
        <taxon>Spirochaetales</taxon>
        <taxon>Borreliaceae</taxon>
        <taxon>Borreliella</taxon>
    </lineage>
</organism>
<dbReference type="AlphaFoldDB" id="B8F0L4"/>
<gene>
    <name evidence="2" type="ORF">BGAPBR_E0034</name>
</gene>
<feature type="transmembrane region" description="Helical" evidence="1">
    <location>
        <begin position="6"/>
        <end position="28"/>
    </location>
</feature>
<proteinExistence type="predicted"/>
<name>B8F0L4_BORGR</name>
<sequence>MVIYVFHYALTILQRVLFIDYIILCYFIRKQYLNLSYKLDIGTTLFVIN</sequence>
<dbReference type="Proteomes" id="UP000006103">
    <property type="component" value="Plasmid PBr_lp25"/>
</dbReference>
<keyword evidence="3" id="KW-1185">Reference proteome</keyword>
<keyword evidence="1" id="KW-0812">Transmembrane</keyword>